<feature type="region of interest" description="Disordered" evidence="1">
    <location>
        <begin position="31"/>
        <end position="116"/>
    </location>
</feature>
<keyword evidence="3" id="KW-1185">Reference proteome</keyword>
<name>A0ABN9XI12_9DINO</name>
<evidence type="ECO:0000313" key="2">
    <source>
        <dbReference type="EMBL" id="CAK0897764.1"/>
    </source>
</evidence>
<proteinExistence type="predicted"/>
<evidence type="ECO:0000313" key="3">
    <source>
        <dbReference type="Proteomes" id="UP001189429"/>
    </source>
</evidence>
<accession>A0ABN9XI12</accession>
<reference evidence="2" key="1">
    <citation type="submission" date="2023-10" db="EMBL/GenBank/DDBJ databases">
        <authorList>
            <person name="Chen Y."/>
            <person name="Shah S."/>
            <person name="Dougan E. K."/>
            <person name="Thang M."/>
            <person name="Chan C."/>
        </authorList>
    </citation>
    <scope>NUCLEOTIDE SEQUENCE [LARGE SCALE GENOMIC DNA]</scope>
</reference>
<sequence>MAGDKWWNRGDLISCALCSVDKGASFGGANAVSTSHSVRAPRAEQTRAKQHQEQLQEKDLEIARLREQLHAGGGAASAAAGAEGDDAEDPDQQKRLMEIESALKEKPVRGQPFAGPPHHYTARIEALEKQRAHQRKELASFQQQRELLDVAIADTEKVLAGLDADIQEPEAQRWQVRGAVKRVGEAALNRAPKRRKPNE</sequence>
<feature type="compositionally biased region" description="Basic and acidic residues" evidence="1">
    <location>
        <begin position="91"/>
        <end position="108"/>
    </location>
</feature>
<dbReference type="EMBL" id="CAUYUJ010020381">
    <property type="protein sequence ID" value="CAK0897764.1"/>
    <property type="molecule type" value="Genomic_DNA"/>
</dbReference>
<comment type="caution">
    <text evidence="2">The sequence shown here is derived from an EMBL/GenBank/DDBJ whole genome shotgun (WGS) entry which is preliminary data.</text>
</comment>
<dbReference type="Proteomes" id="UP001189429">
    <property type="component" value="Unassembled WGS sequence"/>
</dbReference>
<gene>
    <name evidence="2" type="ORF">PCOR1329_LOCUS75837</name>
</gene>
<evidence type="ECO:0000256" key="1">
    <source>
        <dbReference type="SAM" id="MobiDB-lite"/>
    </source>
</evidence>
<organism evidence="2 3">
    <name type="scientific">Prorocentrum cordatum</name>
    <dbReference type="NCBI Taxonomy" id="2364126"/>
    <lineage>
        <taxon>Eukaryota</taxon>
        <taxon>Sar</taxon>
        <taxon>Alveolata</taxon>
        <taxon>Dinophyceae</taxon>
        <taxon>Prorocentrales</taxon>
        <taxon>Prorocentraceae</taxon>
        <taxon>Prorocentrum</taxon>
    </lineage>
</organism>
<feature type="compositionally biased region" description="Basic and acidic residues" evidence="1">
    <location>
        <begin position="41"/>
        <end position="69"/>
    </location>
</feature>
<protein>
    <submittedName>
        <fullName evidence="2">Uncharacterized protein</fullName>
    </submittedName>
</protein>